<dbReference type="Pfam" id="PF10328">
    <property type="entry name" value="7TM_GPCR_Srx"/>
    <property type="match status" value="1"/>
</dbReference>
<sequence>MLTMCYLGPSSLLQVELASASIKKLLSYLFLVLWYADMILQVVMAFNRFMTVVFYQYPIFTRPRCWVIGIFVYGFCFVLAYFSDYVIPCCTAYLHYAVFSYEYIEKGTNYTNMYVELPLNASSSLICSILYTWIFVYVHKNSQINKTEAITNTKARRRKEVRYAVQFAGCSLLSFLTWVTFRIFPLIISPSVPQLYSFTVQSRVAATAKNSRV</sequence>
<dbReference type="PANTHER" id="PTHR22718">
    <property type="entry name" value="SERPENTINE RECEPTOR, CLASS X"/>
    <property type="match status" value="1"/>
</dbReference>
<dbReference type="WBParaSite" id="Pan_g20881.t1">
    <property type="protein sequence ID" value="Pan_g20881.t1"/>
    <property type="gene ID" value="Pan_g20881"/>
</dbReference>
<keyword evidence="1" id="KW-1133">Transmembrane helix</keyword>
<dbReference type="InterPro" id="IPR019430">
    <property type="entry name" value="7TM_GPCR_serpentine_rcpt_Srx"/>
</dbReference>
<dbReference type="SUPFAM" id="SSF81321">
    <property type="entry name" value="Family A G protein-coupled receptor-like"/>
    <property type="match status" value="1"/>
</dbReference>
<keyword evidence="3" id="KW-1185">Reference proteome</keyword>
<feature type="transmembrane region" description="Helical" evidence="1">
    <location>
        <begin position="28"/>
        <end position="46"/>
    </location>
</feature>
<feature type="transmembrane region" description="Helical" evidence="1">
    <location>
        <begin position="119"/>
        <end position="138"/>
    </location>
</feature>
<evidence type="ECO:0000313" key="4">
    <source>
        <dbReference type="WBParaSite" id="Pan_g20881.t1"/>
    </source>
</evidence>
<evidence type="ECO:0000256" key="1">
    <source>
        <dbReference type="SAM" id="Phobius"/>
    </source>
</evidence>
<dbReference type="PANTHER" id="PTHR22718:SF11">
    <property type="entry name" value="7TM GPCR SERPENTINE RECEPTOR CLASS X (SRX) DOMAIN-CONTAINING PROTEIN"/>
    <property type="match status" value="1"/>
</dbReference>
<feature type="transmembrane region" description="Helical" evidence="1">
    <location>
        <begin position="66"/>
        <end position="99"/>
    </location>
</feature>
<feature type="domain" description="7TM GPCR serpentine receptor class x (Srx)" evidence="2">
    <location>
        <begin position="3"/>
        <end position="199"/>
    </location>
</feature>
<dbReference type="AlphaFoldDB" id="A0A7E4ZW48"/>
<keyword evidence="1" id="KW-0812">Transmembrane</keyword>
<accession>A0A7E4ZW48</accession>
<proteinExistence type="predicted"/>
<evidence type="ECO:0000259" key="2">
    <source>
        <dbReference type="Pfam" id="PF10328"/>
    </source>
</evidence>
<dbReference type="Gene3D" id="1.20.1070.10">
    <property type="entry name" value="Rhodopsin 7-helix transmembrane proteins"/>
    <property type="match status" value="1"/>
</dbReference>
<evidence type="ECO:0000313" key="3">
    <source>
        <dbReference type="Proteomes" id="UP000492821"/>
    </source>
</evidence>
<organism evidence="3 4">
    <name type="scientific">Panagrellus redivivus</name>
    <name type="common">Microworm</name>
    <dbReference type="NCBI Taxonomy" id="6233"/>
    <lineage>
        <taxon>Eukaryota</taxon>
        <taxon>Metazoa</taxon>
        <taxon>Ecdysozoa</taxon>
        <taxon>Nematoda</taxon>
        <taxon>Chromadorea</taxon>
        <taxon>Rhabditida</taxon>
        <taxon>Tylenchina</taxon>
        <taxon>Panagrolaimomorpha</taxon>
        <taxon>Panagrolaimoidea</taxon>
        <taxon>Panagrolaimidae</taxon>
        <taxon>Panagrellus</taxon>
    </lineage>
</organism>
<reference evidence="4" key="2">
    <citation type="submission" date="2020-10" db="UniProtKB">
        <authorList>
            <consortium name="WormBaseParasite"/>
        </authorList>
    </citation>
    <scope>IDENTIFICATION</scope>
</reference>
<protein>
    <submittedName>
        <fullName evidence="4">7TM_GPCR_Srx domain-containing protein</fullName>
    </submittedName>
</protein>
<dbReference type="Proteomes" id="UP000492821">
    <property type="component" value="Unassembled WGS sequence"/>
</dbReference>
<keyword evidence="1" id="KW-0472">Membrane</keyword>
<reference evidence="3" key="1">
    <citation type="journal article" date="2013" name="Genetics">
        <title>The draft genome and transcriptome of Panagrellus redivivus are shaped by the harsh demands of a free-living lifestyle.</title>
        <authorList>
            <person name="Srinivasan J."/>
            <person name="Dillman A.R."/>
            <person name="Macchietto M.G."/>
            <person name="Heikkinen L."/>
            <person name="Lakso M."/>
            <person name="Fracchia K.M."/>
            <person name="Antoshechkin I."/>
            <person name="Mortazavi A."/>
            <person name="Wong G."/>
            <person name="Sternberg P.W."/>
        </authorList>
    </citation>
    <scope>NUCLEOTIDE SEQUENCE [LARGE SCALE GENOMIC DNA]</scope>
    <source>
        <strain evidence="3">MT8872</strain>
    </source>
</reference>
<feature type="transmembrane region" description="Helical" evidence="1">
    <location>
        <begin position="163"/>
        <end position="188"/>
    </location>
</feature>
<name>A0A7E4ZW48_PANRE</name>